<evidence type="ECO:0000256" key="1">
    <source>
        <dbReference type="ARBA" id="ARBA00000798"/>
    </source>
</evidence>
<dbReference type="GO" id="GO:0016042">
    <property type="term" value="P:lipid catabolic process"/>
    <property type="evidence" value="ECO:0007669"/>
    <property type="project" value="UniProtKB-KW"/>
</dbReference>
<evidence type="ECO:0000256" key="3">
    <source>
        <dbReference type="ARBA" id="ARBA00012027"/>
    </source>
</evidence>
<gene>
    <name evidence="8" type="ORF">HMPREF2086_01239</name>
</gene>
<dbReference type="InterPro" id="IPR001736">
    <property type="entry name" value="PLipase_D/transphosphatidylase"/>
</dbReference>
<accession>V8C9Q1</accession>
<dbReference type="eggNOG" id="COG1502">
    <property type="taxonomic scope" value="Bacteria"/>
</dbReference>
<evidence type="ECO:0000259" key="7">
    <source>
        <dbReference type="PROSITE" id="PS50035"/>
    </source>
</evidence>
<dbReference type="PANTHER" id="PTHR43856:SF1">
    <property type="entry name" value="MITOCHONDRIAL CARDIOLIPIN HYDROLASE"/>
    <property type="match status" value="1"/>
</dbReference>
<evidence type="ECO:0000256" key="4">
    <source>
        <dbReference type="ARBA" id="ARBA00022801"/>
    </source>
</evidence>
<dbReference type="GO" id="GO:0016891">
    <property type="term" value="F:RNA endonuclease activity producing 5'-phosphomonoesters, hydrolytic mechanism"/>
    <property type="evidence" value="ECO:0007669"/>
    <property type="project" value="TreeGrafter"/>
</dbReference>
<comment type="caution">
    <text evidence="8">The sequence shown here is derived from an EMBL/GenBank/DDBJ whole genome shotgun (WGS) entry which is preliminary data.</text>
</comment>
<dbReference type="CDD" id="cd09116">
    <property type="entry name" value="PLDc_Nuc_like"/>
    <property type="match status" value="1"/>
</dbReference>
<dbReference type="HOGENOM" id="CLU_080814_2_2_7"/>
<dbReference type="GO" id="GO:0004630">
    <property type="term" value="F:phospholipase D activity"/>
    <property type="evidence" value="ECO:0007669"/>
    <property type="project" value="UniProtKB-EC"/>
</dbReference>
<dbReference type="Pfam" id="PF13091">
    <property type="entry name" value="PLDc_2"/>
    <property type="match status" value="1"/>
</dbReference>
<proteinExistence type="inferred from homology"/>
<organism evidence="8 9">
    <name type="scientific">Helicobacter macacae MIT 99-5501</name>
    <dbReference type="NCBI Taxonomy" id="1357400"/>
    <lineage>
        <taxon>Bacteria</taxon>
        <taxon>Pseudomonadati</taxon>
        <taxon>Campylobacterota</taxon>
        <taxon>Epsilonproteobacteria</taxon>
        <taxon>Campylobacterales</taxon>
        <taxon>Helicobacteraceae</taxon>
        <taxon>Helicobacter</taxon>
    </lineage>
</organism>
<keyword evidence="4" id="KW-0378">Hydrolase</keyword>
<evidence type="ECO:0000313" key="8">
    <source>
        <dbReference type="EMBL" id="ETD23436.1"/>
    </source>
</evidence>
<dbReference type="EMBL" id="AZJI01000005">
    <property type="protein sequence ID" value="ETD23436.1"/>
    <property type="molecule type" value="Genomic_DNA"/>
</dbReference>
<evidence type="ECO:0000256" key="5">
    <source>
        <dbReference type="ARBA" id="ARBA00022963"/>
    </source>
</evidence>
<keyword evidence="5" id="KW-0442">Lipid degradation</keyword>
<dbReference type="SMART" id="SM00155">
    <property type="entry name" value="PLDc"/>
    <property type="match status" value="1"/>
</dbReference>
<reference evidence="8 9" key="1">
    <citation type="journal article" date="2014" name="Genome Announc.">
        <title>Draft genome sequences of six enterohepatic helicobacter species isolated from humans and one from rhesus macaques.</title>
        <authorList>
            <person name="Shen Z."/>
            <person name="Sheh A."/>
            <person name="Young S.K."/>
            <person name="Abouelliel A."/>
            <person name="Ward D.V."/>
            <person name="Earl A.M."/>
            <person name="Fox J.G."/>
        </authorList>
    </citation>
    <scope>NUCLEOTIDE SEQUENCE [LARGE SCALE GENOMIC DNA]</scope>
    <source>
        <strain evidence="8 9">MIT 99-5501</strain>
    </source>
</reference>
<dbReference type="OrthoDB" id="9765044at2"/>
<dbReference type="Gene3D" id="3.30.870.10">
    <property type="entry name" value="Endonuclease Chain A"/>
    <property type="match status" value="1"/>
</dbReference>
<dbReference type="PATRIC" id="fig|1357400.3.peg.1664"/>
<dbReference type="SUPFAM" id="SSF56024">
    <property type="entry name" value="Phospholipase D/nuclease"/>
    <property type="match status" value="1"/>
</dbReference>
<dbReference type="PROSITE" id="PS50035">
    <property type="entry name" value="PLD"/>
    <property type="match status" value="1"/>
</dbReference>
<comment type="catalytic activity">
    <reaction evidence="1">
        <text>a 1,2-diacyl-sn-glycero-3-phosphocholine + H2O = a 1,2-diacyl-sn-glycero-3-phosphate + choline + H(+)</text>
        <dbReference type="Rhea" id="RHEA:14445"/>
        <dbReference type="ChEBI" id="CHEBI:15354"/>
        <dbReference type="ChEBI" id="CHEBI:15377"/>
        <dbReference type="ChEBI" id="CHEBI:15378"/>
        <dbReference type="ChEBI" id="CHEBI:57643"/>
        <dbReference type="ChEBI" id="CHEBI:58608"/>
        <dbReference type="EC" id="3.1.4.4"/>
    </reaction>
</comment>
<protein>
    <recommendedName>
        <fullName evidence="3">phospholipase D</fullName>
        <ecNumber evidence="3">3.1.4.4</ecNumber>
    </recommendedName>
</protein>
<evidence type="ECO:0000256" key="2">
    <source>
        <dbReference type="ARBA" id="ARBA00008664"/>
    </source>
</evidence>
<dbReference type="Proteomes" id="UP000018731">
    <property type="component" value="Unassembled WGS sequence"/>
</dbReference>
<evidence type="ECO:0000256" key="6">
    <source>
        <dbReference type="ARBA" id="ARBA00023098"/>
    </source>
</evidence>
<dbReference type="GO" id="GO:0006793">
    <property type="term" value="P:phosphorus metabolic process"/>
    <property type="evidence" value="ECO:0007669"/>
    <property type="project" value="UniProtKB-ARBA"/>
</dbReference>
<name>V8C9Q1_9HELI</name>
<dbReference type="InterPro" id="IPR051406">
    <property type="entry name" value="PLD_domain"/>
</dbReference>
<keyword evidence="9" id="KW-1185">Reference proteome</keyword>
<dbReference type="InterPro" id="IPR025202">
    <property type="entry name" value="PLD-like_dom"/>
</dbReference>
<feature type="domain" description="PLD phosphodiesterase" evidence="7">
    <location>
        <begin position="117"/>
        <end position="144"/>
    </location>
</feature>
<dbReference type="EC" id="3.1.4.4" evidence="3"/>
<dbReference type="AlphaFoldDB" id="V8C9Q1"/>
<dbReference type="PANTHER" id="PTHR43856">
    <property type="entry name" value="CARDIOLIPIN HYDROLASE"/>
    <property type="match status" value="1"/>
</dbReference>
<keyword evidence="6" id="KW-0443">Lipid metabolism</keyword>
<sequence>MNKLLANFVLFLFLSTSSTLLARSELFMMPYEQSQALKSLQDAFKRAQKSIDISIYSFTNREIAKTLRDSANRGVKVRIIYDKDSAKDARSTIGYLEKYNNITTCTLKGRKAQNGNYYGIMHQKMAIVDKNILYIGSANWSKNAFENNFETLFYDDDSYLVNKALNAFEKMIKECEKF</sequence>
<dbReference type="STRING" id="1357400.HMPREF2086_01239"/>
<evidence type="ECO:0000313" key="9">
    <source>
        <dbReference type="Proteomes" id="UP000018731"/>
    </source>
</evidence>
<comment type="similarity">
    <text evidence="2">Belongs to the phospholipase D family.</text>
</comment>